<gene>
    <name evidence="2" type="ORF">BSZ32_04295</name>
</gene>
<dbReference type="PANTHER" id="PTHR43612">
    <property type="entry name" value="TRIFUNCTIONAL ENZYME SUBUNIT ALPHA"/>
    <property type="match status" value="1"/>
</dbReference>
<evidence type="ECO:0000256" key="1">
    <source>
        <dbReference type="RuleBase" id="RU003707"/>
    </source>
</evidence>
<dbReference type="GO" id="GO:0006635">
    <property type="term" value="P:fatty acid beta-oxidation"/>
    <property type="evidence" value="ECO:0007669"/>
    <property type="project" value="TreeGrafter"/>
</dbReference>
<dbReference type="PANTHER" id="PTHR43612:SF3">
    <property type="entry name" value="TRIFUNCTIONAL ENZYME SUBUNIT ALPHA, MITOCHONDRIAL"/>
    <property type="match status" value="1"/>
</dbReference>
<dbReference type="Pfam" id="PF00378">
    <property type="entry name" value="ECH_1"/>
    <property type="match status" value="1"/>
</dbReference>
<proteinExistence type="inferred from homology"/>
<dbReference type="CDD" id="cd06558">
    <property type="entry name" value="crotonase-like"/>
    <property type="match status" value="1"/>
</dbReference>
<dbReference type="OrthoDB" id="9771883at2"/>
<keyword evidence="3" id="KW-1185">Reference proteome</keyword>
<dbReference type="InterPro" id="IPR001753">
    <property type="entry name" value="Enoyl-CoA_hydra/iso"/>
</dbReference>
<comment type="caution">
    <text evidence="2">The sequence shown here is derived from an EMBL/GenBank/DDBJ whole genome shotgun (WGS) entry which is preliminary data.</text>
</comment>
<dbReference type="InterPro" id="IPR050136">
    <property type="entry name" value="FA_oxidation_alpha_subunit"/>
</dbReference>
<sequence>MHLKLETHGTIAHLIFDRKDSSANIFDRDVLAELDQQLDGIPKCSKLTALIISSNKPNIFIAGADLKILSTATGEELENLISLGQSVFSKLESLHITTIAAIHGACVGGGLELALACDYRVVSEAQCSRIGLPETQLGILPAWGGSTRLPALIGLSKALPLILSGKIMKPKLALRKGIVDGICPQQHLISYASSFANRQMRQLPVHMLEHNPLTVSLIRKQAQDSLYKKTRGLYPALNRAVDVVCTGVRVSKQESFDNEREAIIELSQAPKQPN</sequence>
<dbReference type="Gene3D" id="3.90.226.10">
    <property type="entry name" value="2-enoyl-CoA Hydratase, Chain A, domain 1"/>
    <property type="match status" value="1"/>
</dbReference>
<organism evidence="2 3">
    <name type="scientific">Rubritalea profundi</name>
    <dbReference type="NCBI Taxonomy" id="1658618"/>
    <lineage>
        <taxon>Bacteria</taxon>
        <taxon>Pseudomonadati</taxon>
        <taxon>Verrucomicrobiota</taxon>
        <taxon>Verrucomicrobiia</taxon>
        <taxon>Verrucomicrobiales</taxon>
        <taxon>Rubritaleaceae</taxon>
        <taxon>Rubritalea</taxon>
    </lineage>
</organism>
<dbReference type="GO" id="GO:0004300">
    <property type="term" value="F:enoyl-CoA hydratase activity"/>
    <property type="evidence" value="ECO:0007669"/>
    <property type="project" value="TreeGrafter"/>
</dbReference>
<protein>
    <recommendedName>
        <fullName evidence="4">Fatty acid oxidation complex subunit alpha FadJ</fullName>
    </recommendedName>
</protein>
<evidence type="ECO:0000313" key="3">
    <source>
        <dbReference type="Proteomes" id="UP000239907"/>
    </source>
</evidence>
<dbReference type="InterPro" id="IPR018376">
    <property type="entry name" value="Enoyl-CoA_hyd/isom_CS"/>
</dbReference>
<dbReference type="InterPro" id="IPR029045">
    <property type="entry name" value="ClpP/crotonase-like_dom_sf"/>
</dbReference>
<accession>A0A2S7TYF9</accession>
<name>A0A2S7TYF9_9BACT</name>
<dbReference type="RefSeq" id="WP_105042286.1">
    <property type="nucleotide sequence ID" value="NZ_MQWA01000001.1"/>
</dbReference>
<dbReference type="SUPFAM" id="SSF52096">
    <property type="entry name" value="ClpP/crotonase"/>
    <property type="match status" value="1"/>
</dbReference>
<dbReference type="GO" id="GO:0016509">
    <property type="term" value="F:long-chain (3S)-3-hydroxyacyl-CoA dehydrogenase (NAD+) activity"/>
    <property type="evidence" value="ECO:0007669"/>
    <property type="project" value="TreeGrafter"/>
</dbReference>
<reference evidence="2 3" key="1">
    <citation type="submission" date="2016-12" db="EMBL/GenBank/DDBJ databases">
        <title>Study of bacterial adaptation to deep sea.</title>
        <authorList>
            <person name="Song J."/>
            <person name="Yoshizawa S."/>
            <person name="Kogure K."/>
        </authorList>
    </citation>
    <scope>NUCLEOTIDE SEQUENCE [LARGE SCALE GENOMIC DNA]</scope>
    <source>
        <strain evidence="2 3">SAORIC-165</strain>
    </source>
</reference>
<evidence type="ECO:0008006" key="4">
    <source>
        <dbReference type="Google" id="ProtNLM"/>
    </source>
</evidence>
<dbReference type="AlphaFoldDB" id="A0A2S7TYF9"/>
<dbReference type="EMBL" id="MQWA01000001">
    <property type="protein sequence ID" value="PQJ27795.1"/>
    <property type="molecule type" value="Genomic_DNA"/>
</dbReference>
<evidence type="ECO:0000313" key="2">
    <source>
        <dbReference type="EMBL" id="PQJ27795.1"/>
    </source>
</evidence>
<dbReference type="PROSITE" id="PS00166">
    <property type="entry name" value="ENOYL_COA_HYDRATASE"/>
    <property type="match status" value="1"/>
</dbReference>
<dbReference type="Proteomes" id="UP000239907">
    <property type="component" value="Unassembled WGS sequence"/>
</dbReference>
<comment type="similarity">
    <text evidence="1">Belongs to the enoyl-CoA hydratase/isomerase family.</text>
</comment>